<dbReference type="EMBL" id="CAKJTG010000001">
    <property type="protein sequence ID" value="CAG9606494.1"/>
    <property type="molecule type" value="Genomic_DNA"/>
</dbReference>
<evidence type="ECO:0000256" key="9">
    <source>
        <dbReference type="RuleBase" id="RU003960"/>
    </source>
</evidence>
<dbReference type="CDD" id="cd11642">
    <property type="entry name" value="SUMT"/>
    <property type="match status" value="1"/>
</dbReference>
<dbReference type="NCBIfam" id="TIGR01469">
    <property type="entry name" value="cobA_cysG_Cterm"/>
    <property type="match status" value="1"/>
</dbReference>
<gene>
    <name evidence="12" type="primary">nasF</name>
    <name evidence="12" type="ORF">NEOCIP111885_00182</name>
</gene>
<feature type="domain" description="Tetrapyrrole biosynthesis uroporphyrinogen III synthase" evidence="11">
    <location>
        <begin position="420"/>
        <end position="496"/>
    </location>
</feature>
<name>A0A9C7G642_9BACI</name>
<organism evidence="12 13">
    <name type="scientific">Pseudoneobacillus rhizosphaerae</name>
    <dbReference type="NCBI Taxonomy" id="2880968"/>
    <lineage>
        <taxon>Bacteria</taxon>
        <taxon>Bacillati</taxon>
        <taxon>Bacillota</taxon>
        <taxon>Bacilli</taxon>
        <taxon>Bacillales</taxon>
        <taxon>Bacillaceae</taxon>
        <taxon>Pseudoneobacillus</taxon>
    </lineage>
</organism>
<evidence type="ECO:0000313" key="12">
    <source>
        <dbReference type="EMBL" id="CAG9606494.1"/>
    </source>
</evidence>
<dbReference type="FunFam" id="3.30.950.10:FF:000001">
    <property type="entry name" value="Siroheme synthase"/>
    <property type="match status" value="1"/>
</dbReference>
<dbReference type="Pfam" id="PF00590">
    <property type="entry name" value="TP_methylase"/>
    <property type="match status" value="1"/>
</dbReference>
<sequence>MSSLHIKNVHTTVTQLGKDDGDMKRGKVFLVGAGPGDVGLITVKGLEAIQKADVILYDRLANPKLLQFAPSTCEFIYCGKLPDRHTLRQEHINDLLVEKALGGKTVVRLKGGDPGVFGRVGEEAEALVMHDISFDIVPGISSGIAAPLYAGIPVTHRKFGESFAVVTAHDKSADGQPQLDWKGLATGIDTLAFYMGIGNLPFICENLIKHGKLAETPVIIIQWGTFGRQKTLEGTLGTIADKALSEKFSNPAITLVGDIISLRKKINWFEKKPLFGRQILLARTGTNESKLAKELSEQGADVYEYPKWKKNSIPVDFTILEKLKSYNHILFTSPECVDEFFQILVQQKIDVRTIKAEVFGASTKSIAVLNEKGLIATHVNQMPKVGNLLIVSDHASSQNTVYQIDKSETFLTSVKQIDEQFLPINKRIFEEANIDTIIFPSGQSITPFLQEIGKISANLTTSAKIICMGEQTLQTAEQLGLYPVGMPELPNRSSLLDFLTNT</sequence>
<dbReference type="InterPro" id="IPR050161">
    <property type="entry name" value="Siro_Cobalamin_biosynth"/>
</dbReference>
<comment type="caution">
    <text evidence="12">The sequence shown here is derived from an EMBL/GenBank/DDBJ whole genome shotgun (WGS) entry which is preliminary data.</text>
</comment>
<keyword evidence="5 9" id="KW-0808">Transferase</keyword>
<dbReference type="EC" id="2.1.1.107" evidence="2"/>
<keyword evidence="6" id="KW-0949">S-adenosyl-L-methionine</keyword>
<dbReference type="InterPro" id="IPR036108">
    <property type="entry name" value="4pyrrol_syn_uPrphyn_synt_sf"/>
</dbReference>
<evidence type="ECO:0000256" key="1">
    <source>
        <dbReference type="ARBA" id="ARBA00005879"/>
    </source>
</evidence>
<dbReference type="CDD" id="cd06578">
    <property type="entry name" value="HemD"/>
    <property type="match status" value="1"/>
</dbReference>
<evidence type="ECO:0000256" key="2">
    <source>
        <dbReference type="ARBA" id="ARBA00012162"/>
    </source>
</evidence>
<dbReference type="AlphaFoldDB" id="A0A9C7G642"/>
<dbReference type="PROSITE" id="PS00839">
    <property type="entry name" value="SUMT_1"/>
    <property type="match status" value="1"/>
</dbReference>
<comment type="similarity">
    <text evidence="1 9">Belongs to the precorrin methyltransferase family.</text>
</comment>
<dbReference type="GO" id="GO:0004851">
    <property type="term" value="F:uroporphyrin-III C-methyltransferase activity"/>
    <property type="evidence" value="ECO:0007669"/>
    <property type="project" value="UniProtKB-EC"/>
</dbReference>
<evidence type="ECO:0000313" key="13">
    <source>
        <dbReference type="Proteomes" id="UP000789845"/>
    </source>
</evidence>
<evidence type="ECO:0000256" key="8">
    <source>
        <dbReference type="ARBA" id="ARBA00079776"/>
    </source>
</evidence>
<proteinExistence type="inferred from homology"/>
<keyword evidence="4 9" id="KW-0489">Methyltransferase</keyword>
<evidence type="ECO:0000256" key="6">
    <source>
        <dbReference type="ARBA" id="ARBA00022691"/>
    </source>
</evidence>
<dbReference type="Gene3D" id="3.40.1010.10">
    <property type="entry name" value="Cobalt-precorrin-4 Transmethylase, Domain 1"/>
    <property type="match status" value="1"/>
</dbReference>
<dbReference type="GO" id="GO:0032259">
    <property type="term" value="P:methylation"/>
    <property type="evidence" value="ECO:0007669"/>
    <property type="project" value="UniProtKB-KW"/>
</dbReference>
<reference evidence="12" key="1">
    <citation type="submission" date="2021-10" db="EMBL/GenBank/DDBJ databases">
        <authorList>
            <person name="Criscuolo A."/>
        </authorList>
    </citation>
    <scope>NUCLEOTIDE SEQUENCE</scope>
    <source>
        <strain evidence="12">CIP111885</strain>
    </source>
</reference>
<protein>
    <recommendedName>
        <fullName evidence="3">Uroporphyrinogen-III C-methyltransferase</fullName>
        <ecNumber evidence="2">2.1.1.107</ecNumber>
    </recommendedName>
    <alternativeName>
        <fullName evidence="8">Uroporphyrinogen III methylase</fullName>
    </alternativeName>
</protein>
<dbReference type="Gene3D" id="3.30.950.10">
    <property type="entry name" value="Methyltransferase, Cobalt-precorrin-4 Transmethylase, Domain 2"/>
    <property type="match status" value="1"/>
</dbReference>
<accession>A0A9C7G642</accession>
<dbReference type="InterPro" id="IPR006366">
    <property type="entry name" value="CobA/CysG_C"/>
</dbReference>
<dbReference type="SUPFAM" id="SSF69618">
    <property type="entry name" value="HemD-like"/>
    <property type="match status" value="1"/>
</dbReference>
<dbReference type="GO" id="GO:0004852">
    <property type="term" value="F:uroporphyrinogen-III synthase activity"/>
    <property type="evidence" value="ECO:0007669"/>
    <property type="project" value="InterPro"/>
</dbReference>
<dbReference type="GO" id="GO:0019354">
    <property type="term" value="P:siroheme biosynthetic process"/>
    <property type="evidence" value="ECO:0007669"/>
    <property type="project" value="InterPro"/>
</dbReference>
<dbReference type="InterPro" id="IPR035996">
    <property type="entry name" value="4pyrrol_Methylase_sf"/>
</dbReference>
<dbReference type="InterPro" id="IPR000878">
    <property type="entry name" value="4pyrrol_Mease"/>
</dbReference>
<evidence type="ECO:0000259" key="10">
    <source>
        <dbReference type="Pfam" id="PF00590"/>
    </source>
</evidence>
<keyword evidence="7" id="KW-0627">Porphyrin biosynthesis</keyword>
<dbReference type="SUPFAM" id="SSF53790">
    <property type="entry name" value="Tetrapyrrole methylase"/>
    <property type="match status" value="1"/>
</dbReference>
<dbReference type="NCBIfam" id="NF004790">
    <property type="entry name" value="PRK06136.1"/>
    <property type="match status" value="1"/>
</dbReference>
<evidence type="ECO:0000259" key="11">
    <source>
        <dbReference type="Pfam" id="PF02602"/>
    </source>
</evidence>
<dbReference type="InterPro" id="IPR003754">
    <property type="entry name" value="4pyrrol_synth_uPrphyn_synth"/>
</dbReference>
<dbReference type="PROSITE" id="PS00840">
    <property type="entry name" value="SUMT_2"/>
    <property type="match status" value="1"/>
</dbReference>
<feature type="domain" description="Tetrapyrrole methylase" evidence="10">
    <location>
        <begin position="27"/>
        <end position="239"/>
    </location>
</feature>
<dbReference type="Proteomes" id="UP000789845">
    <property type="component" value="Unassembled WGS sequence"/>
</dbReference>
<dbReference type="PANTHER" id="PTHR45790:SF3">
    <property type="entry name" value="S-ADENOSYL-L-METHIONINE-DEPENDENT UROPORPHYRINOGEN III METHYLTRANSFERASE, CHLOROPLASTIC"/>
    <property type="match status" value="1"/>
</dbReference>
<dbReference type="PANTHER" id="PTHR45790">
    <property type="entry name" value="SIROHEME SYNTHASE-RELATED"/>
    <property type="match status" value="1"/>
</dbReference>
<keyword evidence="13" id="KW-1185">Reference proteome</keyword>
<evidence type="ECO:0000256" key="5">
    <source>
        <dbReference type="ARBA" id="ARBA00022679"/>
    </source>
</evidence>
<evidence type="ECO:0000256" key="7">
    <source>
        <dbReference type="ARBA" id="ARBA00023244"/>
    </source>
</evidence>
<dbReference type="FunFam" id="3.40.1010.10:FF:000001">
    <property type="entry name" value="Siroheme synthase"/>
    <property type="match status" value="1"/>
</dbReference>
<evidence type="ECO:0000256" key="4">
    <source>
        <dbReference type="ARBA" id="ARBA00022603"/>
    </source>
</evidence>
<dbReference type="Gene3D" id="3.40.50.10090">
    <property type="match status" value="2"/>
</dbReference>
<evidence type="ECO:0000256" key="3">
    <source>
        <dbReference type="ARBA" id="ARBA00018323"/>
    </source>
</evidence>
<dbReference type="InterPro" id="IPR014776">
    <property type="entry name" value="4pyrrole_Mease_sub2"/>
</dbReference>
<dbReference type="Pfam" id="PF02602">
    <property type="entry name" value="HEM4"/>
    <property type="match status" value="1"/>
</dbReference>
<dbReference type="InterPro" id="IPR003043">
    <property type="entry name" value="Uropor_MeTrfase_CS"/>
</dbReference>
<dbReference type="InterPro" id="IPR014777">
    <property type="entry name" value="4pyrrole_Mease_sub1"/>
</dbReference>